<dbReference type="Proteomes" id="UP000265520">
    <property type="component" value="Unassembled WGS sequence"/>
</dbReference>
<organism evidence="2 3">
    <name type="scientific">Trifolium medium</name>
    <dbReference type="NCBI Taxonomy" id="97028"/>
    <lineage>
        <taxon>Eukaryota</taxon>
        <taxon>Viridiplantae</taxon>
        <taxon>Streptophyta</taxon>
        <taxon>Embryophyta</taxon>
        <taxon>Tracheophyta</taxon>
        <taxon>Spermatophyta</taxon>
        <taxon>Magnoliopsida</taxon>
        <taxon>eudicotyledons</taxon>
        <taxon>Gunneridae</taxon>
        <taxon>Pentapetalae</taxon>
        <taxon>rosids</taxon>
        <taxon>fabids</taxon>
        <taxon>Fabales</taxon>
        <taxon>Fabaceae</taxon>
        <taxon>Papilionoideae</taxon>
        <taxon>50 kb inversion clade</taxon>
        <taxon>NPAAA clade</taxon>
        <taxon>Hologalegina</taxon>
        <taxon>IRL clade</taxon>
        <taxon>Trifolieae</taxon>
        <taxon>Trifolium</taxon>
    </lineage>
</organism>
<evidence type="ECO:0000256" key="1">
    <source>
        <dbReference type="SAM" id="MobiDB-lite"/>
    </source>
</evidence>
<accession>A0A392NVC9</accession>
<proteinExistence type="predicted"/>
<protein>
    <submittedName>
        <fullName evidence="2">Uncharacterized protein</fullName>
    </submittedName>
</protein>
<sequence>MDLLFCSARSLISNLGSATFQLVINHAPVHDFTLPNPERTSIHDKNNWLYDLEKQDEYDPETPPFYYEPGPLSPVHPAESSNQPIDPVTAKHLDLYHLSTLRNQPPLLVDHTTAIANLERKIETLPDDFHRFMDLVIQQFDKCSTEFADIRKTFSHPRG</sequence>
<dbReference type="EMBL" id="LXQA010051090">
    <property type="protein sequence ID" value="MCI03066.1"/>
    <property type="molecule type" value="Genomic_DNA"/>
</dbReference>
<dbReference type="AlphaFoldDB" id="A0A392NVC9"/>
<feature type="region of interest" description="Disordered" evidence="1">
    <location>
        <begin position="61"/>
        <end position="82"/>
    </location>
</feature>
<comment type="caution">
    <text evidence="2">The sequence shown here is derived from an EMBL/GenBank/DDBJ whole genome shotgun (WGS) entry which is preliminary data.</text>
</comment>
<evidence type="ECO:0000313" key="3">
    <source>
        <dbReference type="Proteomes" id="UP000265520"/>
    </source>
</evidence>
<name>A0A392NVC9_9FABA</name>
<keyword evidence="3" id="KW-1185">Reference proteome</keyword>
<reference evidence="2 3" key="1">
    <citation type="journal article" date="2018" name="Front. Plant Sci.">
        <title>Red Clover (Trifolium pratense) and Zigzag Clover (T. medium) - A Picture of Genomic Similarities and Differences.</title>
        <authorList>
            <person name="Dluhosova J."/>
            <person name="Istvanek J."/>
            <person name="Nedelnik J."/>
            <person name="Repkova J."/>
        </authorList>
    </citation>
    <scope>NUCLEOTIDE SEQUENCE [LARGE SCALE GENOMIC DNA]</scope>
    <source>
        <strain evidence="3">cv. 10/8</strain>
        <tissue evidence="2">Leaf</tissue>
    </source>
</reference>
<evidence type="ECO:0000313" key="2">
    <source>
        <dbReference type="EMBL" id="MCI03066.1"/>
    </source>
</evidence>